<feature type="domain" description="Nudix hydrolase" evidence="7">
    <location>
        <begin position="8"/>
        <end position="145"/>
    </location>
</feature>
<protein>
    <submittedName>
        <fullName evidence="8">8-oxo-dGTP diphosphatase</fullName>
        <ecNumber evidence="8">3.6.1.55</ecNumber>
    </submittedName>
</protein>
<dbReference type="InterPro" id="IPR014078">
    <property type="entry name" value="Nudix_YtkD"/>
</dbReference>
<dbReference type="EC" id="3.6.1.55" evidence="8"/>
<evidence type="ECO:0000256" key="5">
    <source>
        <dbReference type="ARBA" id="ARBA00022842"/>
    </source>
</evidence>
<name>A0A841Q4S6_9BACI</name>
<comment type="caution">
    <text evidence="8">The sequence shown here is derived from an EMBL/GenBank/DDBJ whole genome shotgun (WGS) entry which is preliminary data.</text>
</comment>
<dbReference type="RefSeq" id="WP_174497807.1">
    <property type="nucleotide sequence ID" value="NZ_CADDWK010000020.1"/>
</dbReference>
<keyword evidence="3" id="KW-0479">Metal-binding</keyword>
<dbReference type="InterPro" id="IPR020084">
    <property type="entry name" value="NUDIX_hydrolase_CS"/>
</dbReference>
<dbReference type="InterPro" id="IPR020476">
    <property type="entry name" value="Nudix_hydrolase"/>
</dbReference>
<evidence type="ECO:0000256" key="4">
    <source>
        <dbReference type="ARBA" id="ARBA00022801"/>
    </source>
</evidence>
<dbReference type="Proteomes" id="UP000581688">
    <property type="component" value="Unassembled WGS sequence"/>
</dbReference>
<evidence type="ECO:0000313" key="8">
    <source>
        <dbReference type="EMBL" id="MBB6453395.1"/>
    </source>
</evidence>
<dbReference type="GO" id="GO:0005737">
    <property type="term" value="C:cytoplasm"/>
    <property type="evidence" value="ECO:0007669"/>
    <property type="project" value="TreeGrafter"/>
</dbReference>
<dbReference type="GO" id="GO:0035539">
    <property type="term" value="F:8-oxo-7,8-dihydrodeoxyguanosine triphosphate pyrophosphatase activity"/>
    <property type="evidence" value="ECO:0007669"/>
    <property type="project" value="UniProtKB-EC"/>
</dbReference>
<sequence>MIKFKDFYHNEVTLSFTKNPFSADPKHVWVITKFADKWLLTKHKDRGMEFPGGKVEEGETPEEAAEREVFEETGGIVEDLTYLGQYYVDGKGGAVIKNVYFAKVNQLVKQRNYYETEGPVLLSDLPQNLTDIPSFSFMMKDGVLVNSLQFLEKAQLIQ</sequence>
<comment type="cofactor">
    <cofactor evidence="1">
        <name>Mg(2+)</name>
        <dbReference type="ChEBI" id="CHEBI:18420"/>
    </cofactor>
</comment>
<dbReference type="PROSITE" id="PS51462">
    <property type="entry name" value="NUDIX"/>
    <property type="match status" value="1"/>
</dbReference>
<dbReference type="Gene3D" id="3.90.79.10">
    <property type="entry name" value="Nucleoside Triphosphate Pyrophosphohydrolase"/>
    <property type="match status" value="1"/>
</dbReference>
<dbReference type="InterPro" id="IPR000086">
    <property type="entry name" value="NUDIX_hydrolase_dom"/>
</dbReference>
<proteinExistence type="inferred from homology"/>
<evidence type="ECO:0000256" key="1">
    <source>
        <dbReference type="ARBA" id="ARBA00001946"/>
    </source>
</evidence>
<organism evidence="8 9">
    <name type="scientific">Salirhabdus euzebyi</name>
    <dbReference type="NCBI Taxonomy" id="394506"/>
    <lineage>
        <taxon>Bacteria</taxon>
        <taxon>Bacillati</taxon>
        <taxon>Bacillota</taxon>
        <taxon>Bacilli</taxon>
        <taxon>Bacillales</taxon>
        <taxon>Bacillaceae</taxon>
        <taxon>Salirhabdus</taxon>
    </lineage>
</organism>
<evidence type="ECO:0000313" key="9">
    <source>
        <dbReference type="Proteomes" id="UP000581688"/>
    </source>
</evidence>
<accession>A0A841Q4S6</accession>
<dbReference type="NCBIfam" id="TIGR02705">
    <property type="entry name" value="nudix_YtkD"/>
    <property type="match status" value="1"/>
</dbReference>
<evidence type="ECO:0000256" key="6">
    <source>
        <dbReference type="RuleBase" id="RU003476"/>
    </source>
</evidence>
<dbReference type="SUPFAM" id="SSF55811">
    <property type="entry name" value="Nudix"/>
    <property type="match status" value="1"/>
</dbReference>
<evidence type="ECO:0000256" key="3">
    <source>
        <dbReference type="ARBA" id="ARBA00022723"/>
    </source>
</evidence>
<reference evidence="8 9" key="1">
    <citation type="submission" date="2020-08" db="EMBL/GenBank/DDBJ databases">
        <title>Genomic Encyclopedia of Type Strains, Phase IV (KMG-IV): sequencing the most valuable type-strain genomes for metagenomic binning, comparative biology and taxonomic classification.</title>
        <authorList>
            <person name="Goeker M."/>
        </authorList>
    </citation>
    <scope>NUCLEOTIDE SEQUENCE [LARGE SCALE GENOMIC DNA]</scope>
    <source>
        <strain evidence="8 9">DSM 19612</strain>
    </source>
</reference>
<dbReference type="PRINTS" id="PR00502">
    <property type="entry name" value="NUDIXFAMILY"/>
</dbReference>
<keyword evidence="5" id="KW-0460">Magnesium</keyword>
<dbReference type="PANTHER" id="PTHR43758:SF8">
    <property type="entry name" value="8-OXO-DGTP DIPHOSPHATASE YTKD-RELATED"/>
    <property type="match status" value="1"/>
</dbReference>
<dbReference type="InterPro" id="IPR015797">
    <property type="entry name" value="NUDIX_hydrolase-like_dom_sf"/>
</dbReference>
<dbReference type="PANTHER" id="PTHR43758">
    <property type="entry name" value="7,8-DIHYDRO-8-OXOGUANINE TRIPHOSPHATASE"/>
    <property type="match status" value="1"/>
</dbReference>
<dbReference type="CDD" id="cd04665">
    <property type="entry name" value="NUDIX_RppH"/>
    <property type="match status" value="1"/>
</dbReference>
<evidence type="ECO:0000259" key="7">
    <source>
        <dbReference type="PROSITE" id="PS51462"/>
    </source>
</evidence>
<dbReference type="GO" id="GO:0046872">
    <property type="term" value="F:metal ion binding"/>
    <property type="evidence" value="ECO:0007669"/>
    <property type="project" value="UniProtKB-KW"/>
</dbReference>
<dbReference type="Pfam" id="PF00293">
    <property type="entry name" value="NUDIX"/>
    <property type="match status" value="1"/>
</dbReference>
<dbReference type="AlphaFoldDB" id="A0A841Q4S6"/>
<dbReference type="EMBL" id="JACHGH010000005">
    <property type="protein sequence ID" value="MBB6453395.1"/>
    <property type="molecule type" value="Genomic_DNA"/>
</dbReference>
<comment type="similarity">
    <text evidence="2 6">Belongs to the Nudix hydrolase family.</text>
</comment>
<keyword evidence="4 6" id="KW-0378">Hydrolase</keyword>
<evidence type="ECO:0000256" key="2">
    <source>
        <dbReference type="ARBA" id="ARBA00005582"/>
    </source>
</evidence>
<dbReference type="PROSITE" id="PS00893">
    <property type="entry name" value="NUDIX_BOX"/>
    <property type="match status" value="1"/>
</dbReference>
<keyword evidence="9" id="KW-1185">Reference proteome</keyword>
<gene>
    <name evidence="8" type="ORF">HNQ94_001844</name>
</gene>